<protein>
    <submittedName>
        <fullName evidence="2">Uncharacterized protein</fullName>
    </submittedName>
</protein>
<evidence type="ECO:0000256" key="1">
    <source>
        <dbReference type="SAM" id="MobiDB-lite"/>
    </source>
</evidence>
<evidence type="ECO:0000313" key="3">
    <source>
        <dbReference type="Proteomes" id="UP000664132"/>
    </source>
</evidence>
<keyword evidence="3" id="KW-1185">Reference proteome</keyword>
<dbReference type="AlphaFoldDB" id="A0A8H7WD52"/>
<name>A0A8H7WD52_9HELO</name>
<feature type="region of interest" description="Disordered" evidence="1">
    <location>
        <begin position="29"/>
        <end position="55"/>
    </location>
</feature>
<evidence type="ECO:0000313" key="2">
    <source>
        <dbReference type="EMBL" id="KAG4422666.1"/>
    </source>
</evidence>
<dbReference type="EMBL" id="JAFJYH010000045">
    <property type="protein sequence ID" value="KAG4422666.1"/>
    <property type="molecule type" value="Genomic_DNA"/>
</dbReference>
<accession>A0A8H7WD52</accession>
<proteinExistence type="predicted"/>
<organism evidence="2 3">
    <name type="scientific">Cadophora malorum</name>
    <dbReference type="NCBI Taxonomy" id="108018"/>
    <lineage>
        <taxon>Eukaryota</taxon>
        <taxon>Fungi</taxon>
        <taxon>Dikarya</taxon>
        <taxon>Ascomycota</taxon>
        <taxon>Pezizomycotina</taxon>
        <taxon>Leotiomycetes</taxon>
        <taxon>Helotiales</taxon>
        <taxon>Ploettnerulaceae</taxon>
        <taxon>Cadophora</taxon>
    </lineage>
</organism>
<dbReference type="Proteomes" id="UP000664132">
    <property type="component" value="Unassembled WGS sequence"/>
</dbReference>
<reference evidence="2" key="1">
    <citation type="submission" date="2021-02" db="EMBL/GenBank/DDBJ databases">
        <title>Genome sequence Cadophora malorum strain M34.</title>
        <authorList>
            <person name="Stefanovic E."/>
            <person name="Vu D."/>
            <person name="Scully C."/>
            <person name="Dijksterhuis J."/>
            <person name="Roader J."/>
            <person name="Houbraken J."/>
        </authorList>
    </citation>
    <scope>NUCLEOTIDE SEQUENCE</scope>
    <source>
        <strain evidence="2">M34</strain>
    </source>
</reference>
<sequence length="66" mass="7025">MEEFDAFVNHGGSRLKVFMLMGVDGHYRKVPRPKARPRPMPPPPPYTAGGGGGGGGDCCDDCCTVM</sequence>
<gene>
    <name evidence="2" type="ORF">IFR04_004144</name>
</gene>
<comment type="caution">
    <text evidence="2">The sequence shown here is derived from an EMBL/GenBank/DDBJ whole genome shotgun (WGS) entry which is preliminary data.</text>
</comment>